<name>A0ABR3YV36_9PEZI</name>
<feature type="compositionally biased region" description="Low complexity" evidence="1">
    <location>
        <begin position="491"/>
        <end position="500"/>
    </location>
</feature>
<keyword evidence="3" id="KW-1185">Reference proteome</keyword>
<protein>
    <submittedName>
        <fullName evidence="2">Uncharacterized protein</fullName>
    </submittedName>
</protein>
<feature type="region of interest" description="Disordered" evidence="1">
    <location>
        <begin position="345"/>
        <end position="368"/>
    </location>
</feature>
<dbReference type="Proteomes" id="UP001583186">
    <property type="component" value="Unassembled WGS sequence"/>
</dbReference>
<feature type="region of interest" description="Disordered" evidence="1">
    <location>
        <begin position="484"/>
        <end position="517"/>
    </location>
</feature>
<feature type="region of interest" description="Disordered" evidence="1">
    <location>
        <begin position="650"/>
        <end position="679"/>
    </location>
</feature>
<reference evidence="2 3" key="1">
    <citation type="journal article" date="2024" name="IMA Fungus">
        <title>IMA Genome - F19 : A genome assembly and annotation guide to empower mycologists, including annotated draft genome sequences of Ceratocystis pirilliformis, Diaporthe australafricana, Fusarium ophioides, Paecilomyces lecythidis, and Sporothrix stenoceras.</title>
        <authorList>
            <person name="Aylward J."/>
            <person name="Wilson A.M."/>
            <person name="Visagie C.M."/>
            <person name="Spraker J."/>
            <person name="Barnes I."/>
            <person name="Buitendag C."/>
            <person name="Ceriani C."/>
            <person name="Del Mar Angel L."/>
            <person name="du Plessis D."/>
            <person name="Fuchs T."/>
            <person name="Gasser K."/>
            <person name="Kramer D."/>
            <person name="Li W."/>
            <person name="Munsamy K."/>
            <person name="Piso A."/>
            <person name="Price J.L."/>
            <person name="Sonnekus B."/>
            <person name="Thomas C."/>
            <person name="van der Nest A."/>
            <person name="van Dijk A."/>
            <person name="van Heerden A."/>
            <person name="van Vuuren N."/>
            <person name="Yilmaz N."/>
            <person name="Duong T.A."/>
            <person name="van der Merwe N.A."/>
            <person name="Wingfield M.J."/>
            <person name="Wingfield B.D."/>
        </authorList>
    </citation>
    <scope>NUCLEOTIDE SEQUENCE [LARGE SCALE GENOMIC DNA]</scope>
    <source>
        <strain evidence="2 3">CMW 5346</strain>
    </source>
</reference>
<feature type="region of interest" description="Disordered" evidence="1">
    <location>
        <begin position="437"/>
        <end position="458"/>
    </location>
</feature>
<dbReference type="InterPro" id="IPR022190">
    <property type="entry name" value="DUF3716"/>
</dbReference>
<feature type="region of interest" description="Disordered" evidence="1">
    <location>
        <begin position="1"/>
        <end position="173"/>
    </location>
</feature>
<feature type="region of interest" description="Disordered" evidence="1">
    <location>
        <begin position="298"/>
        <end position="333"/>
    </location>
</feature>
<sequence length="679" mass="69413">MTGIIRFPRGGRPNKVTKPPAPTAQQTRRAANGSNGSATGASAASTGRQLAIEQALSEQQQQQEQEQNQQEQQDYATATSTETTDNLSPEQARSLIQDGPYYSTDGGDGDQAHTQTHTHTDSDATDYGAKDQTDGDHSQEDGSNIKADRQDGVDSNMLDLHGSGDGGATHNGHAENIVTDINEAEMSEMVGDAVNSYTGGGENGVGVARHIEVAEETQPTSSNGHRHEIDMDLSAAAAAAAAAAAVASASHLATTGQSHVINHLHNQTQDYNHPPTHAPAAQMVEAQHQPVGDNTELAAQSAQVDSTVAAPEAPKEDASTTPPSTADLARDSGYSHLTVESALAKRLSREPGLRPAQQRRPDQQLNLGRRSNVEALFAHIAGAEVTVPCKNCHKGHGPWTACVVIDGQMCGSCANCWFNASGARCSFHETKTNTMQGHLHGRQSLGGGVPASPSTAVPSALDPQLAAAAAGTYTINSPLGGGANSVHHHFSAQQQQHQHQNSLPSTPPSSSSAAQQAAAAAAAAAVAVQQLSNGGHFPGVPPPPPSGNGAASNSGTAAAVPSASPFSMDLVTALLGANRGDLAGSSTTADTTPLVNLVINQALAEVRNADQRGRDLMLVEIAAKQLALAIVRYGEGASAAAASAVPAAADVTAPDGTSTVKDGAVDNGNTTDGTAPGPT</sequence>
<accession>A0ABR3YV36</accession>
<comment type="caution">
    <text evidence="2">The sequence shown here is derived from an EMBL/GenBank/DDBJ whole genome shotgun (WGS) entry which is preliminary data.</text>
</comment>
<feature type="compositionally biased region" description="Low complexity" evidence="1">
    <location>
        <begin position="30"/>
        <end position="47"/>
    </location>
</feature>
<dbReference type="Pfam" id="PF12511">
    <property type="entry name" value="DUF3716"/>
    <property type="match status" value="1"/>
</dbReference>
<organism evidence="2 3">
    <name type="scientific">Sporothrix stenoceras</name>
    <dbReference type="NCBI Taxonomy" id="5173"/>
    <lineage>
        <taxon>Eukaryota</taxon>
        <taxon>Fungi</taxon>
        <taxon>Dikarya</taxon>
        <taxon>Ascomycota</taxon>
        <taxon>Pezizomycotina</taxon>
        <taxon>Sordariomycetes</taxon>
        <taxon>Sordariomycetidae</taxon>
        <taxon>Ophiostomatales</taxon>
        <taxon>Ophiostomataceae</taxon>
        <taxon>Sporothrix</taxon>
    </lineage>
</organism>
<evidence type="ECO:0000313" key="3">
    <source>
        <dbReference type="Proteomes" id="UP001583186"/>
    </source>
</evidence>
<feature type="region of interest" description="Disordered" evidence="1">
    <location>
        <begin position="533"/>
        <end position="559"/>
    </location>
</feature>
<evidence type="ECO:0000313" key="2">
    <source>
        <dbReference type="EMBL" id="KAL1892186.1"/>
    </source>
</evidence>
<gene>
    <name evidence="2" type="ORF">Sste5346_007142</name>
</gene>
<feature type="compositionally biased region" description="Low complexity" evidence="1">
    <location>
        <begin position="547"/>
        <end position="559"/>
    </location>
</feature>
<feature type="compositionally biased region" description="Polar residues" evidence="1">
    <location>
        <begin position="74"/>
        <end position="91"/>
    </location>
</feature>
<feature type="compositionally biased region" description="Low complexity" evidence="1">
    <location>
        <begin position="58"/>
        <end position="73"/>
    </location>
</feature>
<feature type="compositionally biased region" description="Basic and acidic residues" evidence="1">
    <location>
        <begin position="118"/>
        <end position="140"/>
    </location>
</feature>
<proteinExistence type="predicted"/>
<dbReference type="EMBL" id="JAWCUI010000046">
    <property type="protein sequence ID" value="KAL1892186.1"/>
    <property type="molecule type" value="Genomic_DNA"/>
</dbReference>
<evidence type="ECO:0000256" key="1">
    <source>
        <dbReference type="SAM" id="MobiDB-lite"/>
    </source>
</evidence>